<feature type="region of interest" description="Disordered" evidence="13">
    <location>
        <begin position="32"/>
        <end position="51"/>
    </location>
</feature>
<dbReference type="PRINTS" id="PR00047">
    <property type="entry name" value="STROIDFINGER"/>
</dbReference>
<dbReference type="OMA" id="CKGGRQE"/>
<keyword evidence="10 12" id="KW-0675">Receptor</keyword>
<evidence type="ECO:0000259" key="15">
    <source>
        <dbReference type="PROSITE" id="PS51030"/>
    </source>
</evidence>
<dbReference type="PRINTS" id="PR00398">
    <property type="entry name" value="STRDHORMONER"/>
</dbReference>
<dbReference type="GO" id="GO:0005496">
    <property type="term" value="F:steroid binding"/>
    <property type="evidence" value="ECO:0007669"/>
    <property type="project" value="InterPro"/>
</dbReference>
<feature type="domain" description="Nuclear receptor" evidence="15">
    <location>
        <begin position="103"/>
        <end position="178"/>
    </location>
</feature>
<dbReference type="SUPFAM" id="SSF57716">
    <property type="entry name" value="Glucocorticoid receptor-like (DNA-binding domain)"/>
    <property type="match status" value="1"/>
</dbReference>
<dbReference type="GO" id="GO:0003707">
    <property type="term" value="F:nuclear steroid receptor activity"/>
    <property type="evidence" value="ECO:0007669"/>
    <property type="project" value="InterPro"/>
</dbReference>
<dbReference type="PROSITE" id="PS51030">
    <property type="entry name" value="NUCLEAR_REC_DBD_2"/>
    <property type="match status" value="1"/>
</dbReference>
<feature type="chain" id="PRO_5034839646" description="Estrogen related receptor gamma" evidence="14">
    <location>
        <begin position="29"/>
        <end position="426"/>
    </location>
</feature>
<feature type="signal peptide" evidence="14">
    <location>
        <begin position="1"/>
        <end position="28"/>
    </location>
</feature>
<accession>A0A8D0GG08</accession>
<dbReference type="SMART" id="SM00430">
    <property type="entry name" value="HOLI"/>
    <property type="match status" value="1"/>
</dbReference>
<dbReference type="Proteomes" id="UP000694392">
    <property type="component" value="Unplaced"/>
</dbReference>
<dbReference type="InterPro" id="IPR024178">
    <property type="entry name" value="Est_rcpt/est-rel_rcp"/>
</dbReference>
<comment type="subcellular location">
    <subcellularLocation>
        <location evidence="1 12">Nucleus</location>
    </subcellularLocation>
</comment>
<reference evidence="17" key="2">
    <citation type="submission" date="2025-09" db="UniProtKB">
        <authorList>
            <consortium name="Ensembl"/>
        </authorList>
    </citation>
    <scope>IDENTIFICATION</scope>
</reference>
<dbReference type="GO" id="GO:0005634">
    <property type="term" value="C:nucleus"/>
    <property type="evidence" value="ECO:0007669"/>
    <property type="project" value="UniProtKB-SubCell"/>
</dbReference>
<evidence type="ECO:0000256" key="8">
    <source>
        <dbReference type="ARBA" id="ARBA00023125"/>
    </source>
</evidence>
<dbReference type="Gene3D" id="3.30.50.10">
    <property type="entry name" value="Erythroid Transcription Factor GATA-1, subunit A"/>
    <property type="match status" value="1"/>
</dbReference>
<evidence type="ECO:0000256" key="4">
    <source>
        <dbReference type="ARBA" id="ARBA00022771"/>
    </source>
</evidence>
<proteinExistence type="inferred from homology"/>
<keyword evidence="7 12" id="KW-0805">Transcription regulation</keyword>
<protein>
    <recommendedName>
        <fullName evidence="19">Estrogen related receptor gamma</fullName>
    </recommendedName>
</protein>
<dbReference type="PIRSF" id="PIRSF002527">
    <property type="entry name" value="ER-like_NR"/>
    <property type="match status" value="1"/>
</dbReference>
<evidence type="ECO:0000256" key="3">
    <source>
        <dbReference type="ARBA" id="ARBA00022723"/>
    </source>
</evidence>
<dbReference type="InterPro" id="IPR013088">
    <property type="entry name" value="Znf_NHR/GATA"/>
</dbReference>
<sequence length="426" mass="47512">MRDSVKLESLTILTSCLCLLCRIPASLMDSINHPSPGGSSDASGSYSSTMNGHQNGLDSPLLYPSAPGLGGNGPVRKRYDDCSSTIAEDSQTKCEYMLNSMPKRLCLVCGDIASGYHYGVASCEACKAFFKRTIQGNIEYSCPATNECEITKHRRKSCQACRFMKCLKVGMLKEGVRLDRVCGGRQNPYLNPQLVQPAKKPYNKIVSHLLVAEPEKIYAMPDPTVPDSDIKALTTLCDLADRELVVIIGWAKHIPGFSTLSLADQMSLLQSAWMEILILGVVYRSLSFEDELVYAEDYIMDEDQSKLAALLDLNNAILQLVKKYKSMKLEKEEFVTLKAIALANSDSMHIEDVEAVQKLQDVLHEALQDYEARQHMEDPRQAGKMLMTLPLLRQTSTKAVQHFYDIKLEGKVPMHKLFLEMLEAKV</sequence>
<keyword evidence="3" id="KW-0479">Metal-binding</keyword>
<name>A0A8D0GG08_SPHPU</name>
<evidence type="ECO:0000256" key="9">
    <source>
        <dbReference type="ARBA" id="ARBA00023163"/>
    </source>
</evidence>
<dbReference type="FunFam" id="1.10.565.10:FF:000009">
    <property type="entry name" value="estrogen-related receptor gamma isoform X1"/>
    <property type="match status" value="1"/>
</dbReference>
<evidence type="ECO:0000313" key="18">
    <source>
        <dbReference type="Proteomes" id="UP000694392"/>
    </source>
</evidence>
<dbReference type="PANTHER" id="PTHR48092">
    <property type="entry name" value="KNIRPS-RELATED PROTEIN-RELATED"/>
    <property type="match status" value="1"/>
</dbReference>
<evidence type="ECO:0000256" key="2">
    <source>
        <dbReference type="ARBA" id="ARBA00005413"/>
    </source>
</evidence>
<dbReference type="InterPro" id="IPR027289">
    <property type="entry name" value="Oest-rel_rcp"/>
</dbReference>
<comment type="similarity">
    <text evidence="2 12">Belongs to the nuclear hormone receptor family. NR3 subfamily.</text>
</comment>
<dbReference type="GO" id="GO:0008270">
    <property type="term" value="F:zinc ion binding"/>
    <property type="evidence" value="ECO:0007669"/>
    <property type="project" value="UniProtKB-KW"/>
</dbReference>
<evidence type="ECO:0000259" key="16">
    <source>
        <dbReference type="PROSITE" id="PS51843"/>
    </source>
</evidence>
<reference evidence="17" key="1">
    <citation type="submission" date="2025-08" db="UniProtKB">
        <authorList>
            <consortium name="Ensembl"/>
        </authorList>
    </citation>
    <scope>IDENTIFICATION</scope>
</reference>
<dbReference type="SUPFAM" id="SSF48508">
    <property type="entry name" value="Nuclear receptor ligand-binding domain"/>
    <property type="match status" value="1"/>
</dbReference>
<organism evidence="17 18">
    <name type="scientific">Sphenodon punctatus</name>
    <name type="common">Tuatara</name>
    <name type="synonym">Hatteria punctata</name>
    <dbReference type="NCBI Taxonomy" id="8508"/>
    <lineage>
        <taxon>Eukaryota</taxon>
        <taxon>Metazoa</taxon>
        <taxon>Chordata</taxon>
        <taxon>Craniata</taxon>
        <taxon>Vertebrata</taxon>
        <taxon>Euteleostomi</taxon>
        <taxon>Lepidosauria</taxon>
        <taxon>Sphenodontia</taxon>
        <taxon>Sphenodontidae</taxon>
        <taxon>Sphenodon</taxon>
    </lineage>
</organism>
<dbReference type="PROSITE" id="PS00031">
    <property type="entry name" value="NUCLEAR_REC_DBD_1"/>
    <property type="match status" value="1"/>
</dbReference>
<keyword evidence="4" id="KW-0863">Zinc-finger</keyword>
<dbReference type="PROSITE" id="PS51843">
    <property type="entry name" value="NR_LBD"/>
    <property type="match status" value="1"/>
</dbReference>
<evidence type="ECO:0000256" key="6">
    <source>
        <dbReference type="ARBA" id="ARBA00022990"/>
    </source>
</evidence>
<feature type="compositionally biased region" description="Low complexity" evidence="13">
    <location>
        <begin position="35"/>
        <end position="48"/>
    </location>
</feature>
<evidence type="ECO:0000313" key="17">
    <source>
        <dbReference type="Ensembl" id="ENSSPUP00000004708.1"/>
    </source>
</evidence>
<dbReference type="CDD" id="cd06946">
    <property type="entry name" value="NR_LBD_ERR"/>
    <property type="match status" value="1"/>
</dbReference>
<dbReference type="InterPro" id="IPR001628">
    <property type="entry name" value="Znf_hrmn_rcpt"/>
</dbReference>
<dbReference type="Pfam" id="PF00104">
    <property type="entry name" value="Hormone_recep"/>
    <property type="match status" value="1"/>
</dbReference>
<keyword evidence="6" id="KW-0007">Acetylation</keyword>
<evidence type="ECO:0000256" key="12">
    <source>
        <dbReference type="PIRNR" id="PIRNR002527"/>
    </source>
</evidence>
<evidence type="ECO:0000256" key="14">
    <source>
        <dbReference type="SAM" id="SignalP"/>
    </source>
</evidence>
<dbReference type="GO" id="GO:0043565">
    <property type="term" value="F:sequence-specific DNA binding"/>
    <property type="evidence" value="ECO:0007669"/>
    <property type="project" value="InterPro"/>
</dbReference>
<evidence type="ECO:0000256" key="10">
    <source>
        <dbReference type="ARBA" id="ARBA00023170"/>
    </source>
</evidence>
<evidence type="ECO:0000256" key="11">
    <source>
        <dbReference type="ARBA" id="ARBA00023242"/>
    </source>
</evidence>
<keyword evidence="18" id="KW-1185">Reference proteome</keyword>
<dbReference type="Gene3D" id="1.10.565.10">
    <property type="entry name" value="Retinoid X Receptor"/>
    <property type="match status" value="1"/>
</dbReference>
<dbReference type="InterPro" id="IPR001723">
    <property type="entry name" value="Nuclear_hrmn_rcpt"/>
</dbReference>
<keyword evidence="9 12" id="KW-0804">Transcription</keyword>
<dbReference type="InterPro" id="IPR000536">
    <property type="entry name" value="Nucl_hrmn_rcpt_lig-bd"/>
</dbReference>
<dbReference type="FunFam" id="3.30.50.10:FF:000008">
    <property type="entry name" value="estrogen-related receptor gamma isoform X1"/>
    <property type="match status" value="1"/>
</dbReference>
<keyword evidence="11 12" id="KW-0539">Nucleus</keyword>
<dbReference type="InterPro" id="IPR035500">
    <property type="entry name" value="NHR-like_dom_sf"/>
</dbReference>
<dbReference type="CDD" id="cd07170">
    <property type="entry name" value="NR_DBD_ERR"/>
    <property type="match status" value="1"/>
</dbReference>
<dbReference type="AlphaFoldDB" id="A0A8D0GG08"/>
<dbReference type="SMART" id="SM00399">
    <property type="entry name" value="ZnF_C4"/>
    <property type="match status" value="1"/>
</dbReference>
<keyword evidence="14" id="KW-0732">Signal</keyword>
<evidence type="ECO:0000256" key="13">
    <source>
        <dbReference type="SAM" id="MobiDB-lite"/>
    </source>
</evidence>
<dbReference type="Pfam" id="PF00105">
    <property type="entry name" value="zf-C4"/>
    <property type="match status" value="1"/>
</dbReference>
<feature type="domain" description="NR LBD" evidence="16">
    <location>
        <begin position="201"/>
        <end position="425"/>
    </location>
</feature>
<dbReference type="PIRSF" id="PIRSF500939">
    <property type="entry name" value="ERR1-2-3"/>
    <property type="match status" value="1"/>
</dbReference>
<dbReference type="Ensembl" id="ENSSPUT00000004997.1">
    <property type="protein sequence ID" value="ENSSPUP00000004708.1"/>
    <property type="gene ID" value="ENSSPUG00000003578.1"/>
</dbReference>
<evidence type="ECO:0000256" key="1">
    <source>
        <dbReference type="ARBA" id="ARBA00004123"/>
    </source>
</evidence>
<evidence type="ECO:0000256" key="7">
    <source>
        <dbReference type="ARBA" id="ARBA00023015"/>
    </source>
</evidence>
<keyword evidence="8" id="KW-0238">DNA-binding</keyword>
<keyword evidence="5" id="KW-0862">Zinc</keyword>
<evidence type="ECO:0000256" key="5">
    <source>
        <dbReference type="ARBA" id="ARBA00022833"/>
    </source>
</evidence>
<dbReference type="GeneTree" id="ENSGT00940000153433"/>
<evidence type="ECO:0008006" key="19">
    <source>
        <dbReference type="Google" id="ProtNLM"/>
    </source>
</evidence>
<dbReference type="InterPro" id="IPR050200">
    <property type="entry name" value="Nuclear_hormone_rcpt_NR3"/>
</dbReference>